<dbReference type="STRING" id="485913.Krac_3132"/>
<dbReference type="OrthoDB" id="280156at2"/>
<dbReference type="Gene3D" id="2.60.34.30">
    <property type="entry name" value="Competence, DNA-entry nuclease inhibitor, ComJ"/>
    <property type="match status" value="1"/>
</dbReference>
<reference evidence="1 2" key="1">
    <citation type="journal article" date="2011" name="Stand. Genomic Sci.">
        <title>Non-contiguous finished genome sequence and contextual data of the filamentous soil bacterium Ktedonobacter racemifer type strain (SOSP1-21).</title>
        <authorList>
            <person name="Chang Y.J."/>
            <person name="Land M."/>
            <person name="Hauser L."/>
            <person name="Chertkov O."/>
            <person name="Del Rio T.G."/>
            <person name="Nolan M."/>
            <person name="Copeland A."/>
            <person name="Tice H."/>
            <person name="Cheng J.F."/>
            <person name="Lucas S."/>
            <person name="Han C."/>
            <person name="Goodwin L."/>
            <person name="Pitluck S."/>
            <person name="Ivanova N."/>
            <person name="Ovchinikova G."/>
            <person name="Pati A."/>
            <person name="Chen A."/>
            <person name="Palaniappan K."/>
            <person name="Mavromatis K."/>
            <person name="Liolios K."/>
            <person name="Brettin T."/>
            <person name="Fiebig A."/>
            <person name="Rohde M."/>
            <person name="Abt B."/>
            <person name="Goker M."/>
            <person name="Detter J.C."/>
            <person name="Woyke T."/>
            <person name="Bristow J."/>
            <person name="Eisen J.A."/>
            <person name="Markowitz V."/>
            <person name="Hugenholtz P."/>
            <person name="Kyrpides N.C."/>
            <person name="Klenk H.P."/>
            <person name="Lapidus A."/>
        </authorList>
    </citation>
    <scope>NUCLEOTIDE SEQUENCE [LARGE SCALE GENOMIC DNA]</scope>
    <source>
        <strain evidence="2">DSM 44963</strain>
    </source>
</reference>
<dbReference type="Proteomes" id="UP000004508">
    <property type="component" value="Unassembled WGS sequence"/>
</dbReference>
<proteinExistence type="predicted"/>
<dbReference type="eggNOG" id="ENOG5030IT3">
    <property type="taxonomic scope" value="Bacteria"/>
</dbReference>
<sequence>MAPSEATPRISFTLSVWAEYHQFYLQDEQAELDTPDDWGEQLTTQMIAVEPGIVGVATVRNMDVPLRVDLLDGRPNDDFSAWDHVAEASLDAPSGQIVIAGCMDYFPDAKRLPVSPGCYRVRIYYGGLDTLSPDGLEGEDHYQVAVWPEKHADPTIPKKWPSLRA</sequence>
<dbReference type="AlphaFoldDB" id="D6U0I8"/>
<gene>
    <name evidence="1" type="ORF">Krac_3132</name>
</gene>
<organism evidence="1 2">
    <name type="scientific">Ktedonobacter racemifer DSM 44963</name>
    <dbReference type="NCBI Taxonomy" id="485913"/>
    <lineage>
        <taxon>Bacteria</taxon>
        <taxon>Bacillati</taxon>
        <taxon>Chloroflexota</taxon>
        <taxon>Ktedonobacteria</taxon>
        <taxon>Ktedonobacterales</taxon>
        <taxon>Ktedonobacteraceae</taxon>
        <taxon>Ktedonobacter</taxon>
    </lineage>
</organism>
<comment type="caution">
    <text evidence="1">The sequence shown here is derived from an EMBL/GenBank/DDBJ whole genome shotgun (WGS) entry which is preliminary data.</text>
</comment>
<accession>D6U0I8</accession>
<evidence type="ECO:0000313" key="2">
    <source>
        <dbReference type="Proteomes" id="UP000004508"/>
    </source>
</evidence>
<dbReference type="InterPro" id="IPR038691">
    <property type="entry name" value="ComJ_sf"/>
</dbReference>
<dbReference type="EMBL" id="ADVG01000004">
    <property type="protein sequence ID" value="EFH82328.1"/>
    <property type="molecule type" value="Genomic_DNA"/>
</dbReference>
<dbReference type="InParanoid" id="D6U0I8"/>
<name>D6U0I8_KTERA</name>
<evidence type="ECO:0000313" key="1">
    <source>
        <dbReference type="EMBL" id="EFH82328.1"/>
    </source>
</evidence>
<protein>
    <submittedName>
        <fullName evidence="1">Uncharacterized protein</fullName>
    </submittedName>
</protein>
<dbReference type="RefSeq" id="WP_007920369.1">
    <property type="nucleotide sequence ID" value="NZ_ADVG01000004.1"/>
</dbReference>
<keyword evidence="2" id="KW-1185">Reference proteome</keyword>